<evidence type="ECO:0000313" key="2">
    <source>
        <dbReference type="EMBL" id="ABQ95650.1"/>
    </source>
</evidence>
<geneLocation type="plasmid" evidence="2">
    <name>pS4C</name>
</geneLocation>
<name>A6MNA5_9DEIN</name>
<dbReference type="AlphaFoldDB" id="A6MNA5"/>
<evidence type="ECO:0000256" key="1">
    <source>
        <dbReference type="SAM" id="MobiDB-lite"/>
    </source>
</evidence>
<protein>
    <submittedName>
        <fullName evidence="2">Uncharacterized protein</fullName>
    </submittedName>
</protein>
<reference evidence="2" key="1">
    <citation type="journal article" date="2007" name="Plasmid">
        <title>Sequence analysis and characterizations of two novel plasmids isolated from Thermus sp. 4C.</title>
        <authorList>
            <person name="Ruan L."/>
            <person name="Xu X."/>
        </authorList>
    </citation>
    <scope>NUCLEOTIDE SEQUENCE</scope>
    <source>
        <strain evidence="2">4C</strain>
        <plasmid evidence="2">pS4C</plasmid>
    </source>
</reference>
<keyword evidence="2" id="KW-0614">Plasmid</keyword>
<accession>A6MNA5</accession>
<organism evidence="2">
    <name type="scientific">Thermus sp. 4C</name>
    <dbReference type="NCBI Taxonomy" id="446041"/>
    <lineage>
        <taxon>Bacteria</taxon>
        <taxon>Thermotogati</taxon>
        <taxon>Deinococcota</taxon>
        <taxon>Deinococci</taxon>
        <taxon>Thermales</taxon>
        <taxon>Thermaceae</taxon>
        <taxon>Thermus</taxon>
    </lineage>
</organism>
<dbReference type="EMBL" id="EF407947">
    <property type="protein sequence ID" value="ABQ95650.1"/>
    <property type="molecule type" value="Genomic_DNA"/>
</dbReference>
<sequence>MGPTIGIPKFLSPPTEEDPSPIPSPTLFSPSIYAKEIFRERNRGSLAQTSPLWCITSHQGR</sequence>
<feature type="region of interest" description="Disordered" evidence="1">
    <location>
        <begin position="1"/>
        <end position="28"/>
    </location>
</feature>
<proteinExistence type="predicted"/>